<accession>A0A6M0RG58</accession>
<feature type="domain" description="YgjP-like metallopeptidase" evidence="1">
    <location>
        <begin position="34"/>
        <end position="252"/>
    </location>
</feature>
<proteinExistence type="predicted"/>
<dbReference type="RefSeq" id="WP_163696875.1">
    <property type="nucleotide sequence ID" value="NZ_QXHD01000004.1"/>
</dbReference>
<dbReference type="Pfam" id="PF01863">
    <property type="entry name" value="YgjP-like"/>
    <property type="match status" value="1"/>
</dbReference>
<dbReference type="CDD" id="cd07344">
    <property type="entry name" value="M48_yhfN_like"/>
    <property type="match status" value="1"/>
</dbReference>
<dbReference type="InterPro" id="IPR002725">
    <property type="entry name" value="YgjP-like_metallopeptidase"/>
</dbReference>
<name>A0A6M0RG58_9CYAN</name>
<evidence type="ECO:0000313" key="2">
    <source>
        <dbReference type="EMBL" id="NEZ55119.1"/>
    </source>
</evidence>
<keyword evidence="3" id="KW-1185">Reference proteome</keyword>
<dbReference type="PANTHER" id="PTHR30399">
    <property type="entry name" value="UNCHARACTERIZED PROTEIN YGJP"/>
    <property type="match status" value="1"/>
</dbReference>
<dbReference type="Proteomes" id="UP000481033">
    <property type="component" value="Unassembled WGS sequence"/>
</dbReference>
<gene>
    <name evidence="2" type="ORF">DXZ20_05385</name>
</gene>
<protein>
    <submittedName>
        <fullName evidence="2">M48 family peptidase</fullName>
    </submittedName>
</protein>
<reference evidence="2 3" key="1">
    <citation type="journal article" date="2020" name="Microb. Ecol.">
        <title>Ecogenomics of the Marine Benthic Filamentous Cyanobacterium Adonisia.</title>
        <authorList>
            <person name="Walter J.M."/>
            <person name="Coutinho F.H."/>
            <person name="Leomil L."/>
            <person name="Hargreaves P.I."/>
            <person name="Campeao M.E."/>
            <person name="Vieira V.V."/>
            <person name="Silva B.S."/>
            <person name="Fistarol G.O."/>
            <person name="Salomon P.S."/>
            <person name="Sawabe T."/>
            <person name="Mino S."/>
            <person name="Hosokawa M."/>
            <person name="Miyashita H."/>
            <person name="Maruyama F."/>
            <person name="van Verk M.C."/>
            <person name="Dutilh B.E."/>
            <person name="Thompson C.C."/>
            <person name="Thompson F.L."/>
        </authorList>
    </citation>
    <scope>NUCLEOTIDE SEQUENCE [LARGE SCALE GENOMIC DNA]</scope>
    <source>
        <strain evidence="2 3">CCMR0081</strain>
    </source>
</reference>
<dbReference type="Gene3D" id="3.30.2010.10">
    <property type="entry name" value="Metalloproteases ('zincins'), catalytic domain"/>
    <property type="match status" value="1"/>
</dbReference>
<dbReference type="AlphaFoldDB" id="A0A6M0RG58"/>
<evidence type="ECO:0000259" key="1">
    <source>
        <dbReference type="Pfam" id="PF01863"/>
    </source>
</evidence>
<sequence length="263" mass="30692">MDFVTVAMVQLELFPPSDPSTDFDYTVRKSKRAKHVSIKIEVDGRVEIVVPPRYNCKNLPDLIAKRRDWILKNRARLLNEHQDTATDWQTTQPDKLELRWQAPLAQSAPSETWQVSYEADNGPTLCIPLPGHGLKVRGNVDHVPTCNQVLCEWLGHKAHRELVPWLRQLSFDLDLPFKRPSVRGQKTRWASCSSSKNISLNYKLLFLPKEVVHYVLVHELCHTVHMNHSQAFWRLVDDKMPGFEPYRKILKNGWKYIPRWVEN</sequence>
<dbReference type="EMBL" id="QXHD01000004">
    <property type="protein sequence ID" value="NEZ55119.1"/>
    <property type="molecule type" value="Genomic_DNA"/>
</dbReference>
<dbReference type="PANTHER" id="PTHR30399:SF1">
    <property type="entry name" value="UTP PYROPHOSPHATASE"/>
    <property type="match status" value="1"/>
</dbReference>
<comment type="caution">
    <text evidence="2">The sequence shown here is derived from an EMBL/GenBank/DDBJ whole genome shotgun (WGS) entry which is preliminary data.</text>
</comment>
<dbReference type="InterPro" id="IPR053136">
    <property type="entry name" value="UTP_pyrophosphatase-like"/>
</dbReference>
<evidence type="ECO:0000313" key="3">
    <source>
        <dbReference type="Proteomes" id="UP000481033"/>
    </source>
</evidence>
<organism evidence="2 3">
    <name type="scientific">Adonisia turfae CCMR0081</name>
    <dbReference type="NCBI Taxonomy" id="2292702"/>
    <lineage>
        <taxon>Bacteria</taxon>
        <taxon>Bacillati</taxon>
        <taxon>Cyanobacteriota</taxon>
        <taxon>Adonisia</taxon>
        <taxon>Adonisia turfae</taxon>
    </lineage>
</organism>